<dbReference type="CDD" id="cd16922">
    <property type="entry name" value="HATPase_EvgS-ArcB-TorS-like"/>
    <property type="match status" value="1"/>
</dbReference>
<feature type="modified residue" description="4-aspartylphosphate" evidence="15">
    <location>
        <position position="749"/>
    </location>
</feature>
<feature type="modified residue" description="Phosphohistidine" evidence="14">
    <location>
        <position position="898"/>
    </location>
</feature>
<dbReference type="SUPFAM" id="SSF55874">
    <property type="entry name" value="ATPase domain of HSP90 chaperone/DNA topoisomerase II/histidine kinase"/>
    <property type="match status" value="1"/>
</dbReference>
<dbReference type="Gene3D" id="3.40.50.2300">
    <property type="match status" value="1"/>
</dbReference>
<dbReference type="PANTHER" id="PTHR45339">
    <property type="entry name" value="HYBRID SIGNAL TRANSDUCTION HISTIDINE KINASE J"/>
    <property type="match status" value="1"/>
</dbReference>
<dbReference type="InterPro" id="IPR036890">
    <property type="entry name" value="HATPase_C_sf"/>
</dbReference>
<dbReference type="InterPro" id="IPR003661">
    <property type="entry name" value="HisK_dim/P_dom"/>
</dbReference>
<evidence type="ECO:0000256" key="9">
    <source>
        <dbReference type="ARBA" id="ARBA00022777"/>
    </source>
</evidence>
<evidence type="ECO:0000256" key="16">
    <source>
        <dbReference type="SAM" id="Coils"/>
    </source>
</evidence>
<evidence type="ECO:0000259" key="22">
    <source>
        <dbReference type="PROSITE" id="PS50885"/>
    </source>
</evidence>
<dbReference type="InterPro" id="IPR036641">
    <property type="entry name" value="HPT_dom_sf"/>
</dbReference>
<dbReference type="PRINTS" id="PR00344">
    <property type="entry name" value="BCTRLSENSOR"/>
</dbReference>
<dbReference type="InterPro" id="IPR004358">
    <property type="entry name" value="Sig_transdc_His_kin-like_C"/>
</dbReference>
<dbReference type="SUPFAM" id="SSF55785">
    <property type="entry name" value="PYP-like sensor domain (PAS domain)"/>
    <property type="match status" value="1"/>
</dbReference>
<evidence type="ECO:0000259" key="18">
    <source>
        <dbReference type="PROSITE" id="PS50109"/>
    </source>
</evidence>
<dbReference type="Pfam" id="PF08448">
    <property type="entry name" value="PAS_4"/>
    <property type="match status" value="1"/>
</dbReference>
<evidence type="ECO:0000313" key="25">
    <source>
        <dbReference type="Proteomes" id="UP001431449"/>
    </source>
</evidence>
<dbReference type="PROSITE" id="PS50112">
    <property type="entry name" value="PAS"/>
    <property type="match status" value="1"/>
</dbReference>
<dbReference type="Pfam" id="PF00072">
    <property type="entry name" value="Response_reg"/>
    <property type="match status" value="1"/>
</dbReference>
<evidence type="ECO:0000256" key="14">
    <source>
        <dbReference type="PROSITE-ProRule" id="PRU00110"/>
    </source>
</evidence>
<dbReference type="GO" id="GO:0005524">
    <property type="term" value="F:ATP binding"/>
    <property type="evidence" value="ECO:0007669"/>
    <property type="project" value="UniProtKB-KW"/>
</dbReference>
<evidence type="ECO:0000256" key="3">
    <source>
        <dbReference type="ARBA" id="ARBA00012438"/>
    </source>
</evidence>
<feature type="transmembrane region" description="Helical" evidence="17">
    <location>
        <begin position="12"/>
        <end position="31"/>
    </location>
</feature>
<dbReference type="InterPro" id="IPR036097">
    <property type="entry name" value="HisK_dim/P_sf"/>
</dbReference>
<dbReference type="SUPFAM" id="SSF47226">
    <property type="entry name" value="Histidine-containing phosphotransfer domain, HPT domain"/>
    <property type="match status" value="1"/>
</dbReference>
<name>A0ABT0GG39_9GAMM</name>
<keyword evidence="11 17" id="KW-1133">Transmembrane helix</keyword>
<feature type="coiled-coil region" evidence="16">
    <location>
        <begin position="408"/>
        <end position="435"/>
    </location>
</feature>
<keyword evidence="6" id="KW-0808">Transferase</keyword>
<evidence type="ECO:0000256" key="4">
    <source>
        <dbReference type="ARBA" id="ARBA00022475"/>
    </source>
</evidence>
<organism evidence="24 25">
    <name type="scientific">Pseudomarimonas salicorniae</name>
    <dbReference type="NCBI Taxonomy" id="2933270"/>
    <lineage>
        <taxon>Bacteria</taxon>
        <taxon>Pseudomonadati</taxon>
        <taxon>Pseudomonadota</taxon>
        <taxon>Gammaproteobacteria</taxon>
        <taxon>Lysobacterales</taxon>
        <taxon>Lysobacteraceae</taxon>
        <taxon>Pseudomarimonas</taxon>
    </lineage>
</organism>
<dbReference type="PROSITE" id="PS50110">
    <property type="entry name" value="RESPONSE_REGULATORY"/>
    <property type="match status" value="1"/>
</dbReference>
<evidence type="ECO:0000256" key="1">
    <source>
        <dbReference type="ARBA" id="ARBA00000085"/>
    </source>
</evidence>
<dbReference type="InterPro" id="IPR008207">
    <property type="entry name" value="Sig_transdc_His_kin_Hpt_dom"/>
</dbReference>
<dbReference type="PROSITE" id="PS50885">
    <property type="entry name" value="HAMP"/>
    <property type="match status" value="1"/>
</dbReference>
<dbReference type="SMART" id="SM00388">
    <property type="entry name" value="HisKA"/>
    <property type="match status" value="1"/>
</dbReference>
<feature type="domain" description="PAS" evidence="20">
    <location>
        <begin position="284"/>
        <end position="355"/>
    </location>
</feature>
<evidence type="ECO:0000259" key="19">
    <source>
        <dbReference type="PROSITE" id="PS50110"/>
    </source>
</evidence>
<dbReference type="CDD" id="cd00130">
    <property type="entry name" value="PAS"/>
    <property type="match status" value="1"/>
</dbReference>
<evidence type="ECO:0000256" key="17">
    <source>
        <dbReference type="SAM" id="Phobius"/>
    </source>
</evidence>
<keyword evidence="13 17" id="KW-0472">Membrane</keyword>
<feature type="domain" description="HAMP" evidence="22">
    <location>
        <begin position="213"/>
        <end position="265"/>
    </location>
</feature>
<proteinExistence type="predicted"/>
<sequence>MPARRPRVSLRLQLIAVFGILLASATAMLVVEEISQYQASRALDSLKSRSLEGQRRLMAVFDAYGHEIVDSVWKVTHGRMGWAQAAGAVDNAATRITLHWQALELLPRSPEQQLLFEQAASARADADRLVERIRELIEVQDADGLRLLAEAELYAAIDPVTTRLRYLTDLELIGAERLVKEEDRRAWMVRWLRITLLLLMLGVSALIGRQILRNTYRGVESLVRLASTLQEGKFEKSPGYRPRGEMGEVMDAFLDMRGALRANEAELRASLEANEAVRQRLQERELFQRSLLQAAQIAIMSVDSSGRFTHLNPFAEKLIGSPAADLVGKATPDRLLVPSQTAQLAAELSQSLGHPVRDDWRLFLTLAAQQYPPVECLLQRADGSRVPVLQAVSAMHDDDGQLTGLLFVATDLTELKKLEDELRRSESRAQEANRAKSAFLAAMSHEIRTPMIGVTGMIEILNHTRLDEEQRRALNIIQHSADSLLQIIGDILDFSKIEAGRMELAPTTVSLRKLVASVGYNFLGSASSKGLELGFEVEPPVARAHVADPLRLRQILGNFLSNAVKFTEQGSIQVRVRVIEQDDDAQRLEFSVADTGIGISEEAQKRLFSAFSQADAHITRRFGGTGLGLAICQKLAQLMGGEVLLESREGVGTTLRLRVRLPLGNAEALPDEETAAASGEALFQPRPLPDLERAERERSLVLLVDDHPTNRTVIQRQLALGGFRCETAEDGQQGLEKWRSGRYALVLSDLHMPRLDGYELIAAIREEERARGLPRTPVVALTAAAMRGEAEKCLGAGMDDYLTKPVSLGTLSRCLHRWLPHLVPEPTPAVDPPARLALPQVDHPPPIDQAVLDEISGGDADTAYGILVDFLDTSVNDLRALRQSLDAGEPQLAAREAHRLRGAASLVGARGVVAAAALVEEAGRSGDHGALQRLLPDLDSALAQLRLYVESRLRE</sequence>
<keyword evidence="4" id="KW-1003">Cell membrane</keyword>
<dbReference type="InterPro" id="IPR003594">
    <property type="entry name" value="HATPase_dom"/>
</dbReference>
<dbReference type="PROSITE" id="PS50894">
    <property type="entry name" value="HPT"/>
    <property type="match status" value="1"/>
</dbReference>
<dbReference type="InterPro" id="IPR000700">
    <property type="entry name" value="PAS-assoc_C"/>
</dbReference>
<dbReference type="EC" id="2.7.13.3" evidence="3"/>
<dbReference type="Proteomes" id="UP001431449">
    <property type="component" value="Unassembled WGS sequence"/>
</dbReference>
<reference evidence="24" key="1">
    <citation type="submission" date="2022-04" db="EMBL/GenBank/DDBJ databases">
        <title>Lysobacter sp. CAU 1642 isolated from sea sand.</title>
        <authorList>
            <person name="Kim W."/>
        </authorList>
    </citation>
    <scope>NUCLEOTIDE SEQUENCE</scope>
    <source>
        <strain evidence="24">CAU 1642</strain>
    </source>
</reference>
<dbReference type="PANTHER" id="PTHR45339:SF1">
    <property type="entry name" value="HYBRID SIGNAL TRANSDUCTION HISTIDINE KINASE J"/>
    <property type="match status" value="1"/>
</dbReference>
<dbReference type="SMART" id="SM00448">
    <property type="entry name" value="REC"/>
    <property type="match status" value="1"/>
</dbReference>
<dbReference type="Pfam" id="PF00512">
    <property type="entry name" value="HisKA"/>
    <property type="match status" value="1"/>
</dbReference>
<evidence type="ECO:0000259" key="21">
    <source>
        <dbReference type="PROSITE" id="PS50113"/>
    </source>
</evidence>
<keyword evidence="25" id="KW-1185">Reference proteome</keyword>
<dbReference type="SMART" id="SM00387">
    <property type="entry name" value="HATPase_c"/>
    <property type="match status" value="1"/>
</dbReference>
<evidence type="ECO:0000256" key="12">
    <source>
        <dbReference type="ARBA" id="ARBA00023012"/>
    </source>
</evidence>
<keyword evidence="10 24" id="KW-0067">ATP-binding</keyword>
<accession>A0ABT0GG39</accession>
<dbReference type="Gene3D" id="1.20.120.160">
    <property type="entry name" value="HPT domain"/>
    <property type="match status" value="1"/>
</dbReference>
<dbReference type="SMART" id="SM00086">
    <property type="entry name" value="PAC"/>
    <property type="match status" value="1"/>
</dbReference>
<dbReference type="CDD" id="cd17546">
    <property type="entry name" value="REC_hyHK_CKI1_RcsC-like"/>
    <property type="match status" value="1"/>
</dbReference>
<dbReference type="InterPro" id="IPR003660">
    <property type="entry name" value="HAMP_dom"/>
</dbReference>
<feature type="domain" description="Histidine kinase" evidence="18">
    <location>
        <begin position="442"/>
        <end position="663"/>
    </location>
</feature>
<dbReference type="Pfam" id="PF01627">
    <property type="entry name" value="Hpt"/>
    <property type="match status" value="1"/>
</dbReference>
<dbReference type="RefSeq" id="WP_248206939.1">
    <property type="nucleotide sequence ID" value="NZ_JALNMH010000005.1"/>
</dbReference>
<dbReference type="CDD" id="cd00082">
    <property type="entry name" value="HisKA"/>
    <property type="match status" value="1"/>
</dbReference>
<dbReference type="SUPFAM" id="SSF47384">
    <property type="entry name" value="Homodimeric domain of signal transducing histidine kinase"/>
    <property type="match status" value="1"/>
</dbReference>
<evidence type="ECO:0000259" key="20">
    <source>
        <dbReference type="PROSITE" id="PS50112"/>
    </source>
</evidence>
<evidence type="ECO:0000256" key="2">
    <source>
        <dbReference type="ARBA" id="ARBA00004651"/>
    </source>
</evidence>
<evidence type="ECO:0000256" key="8">
    <source>
        <dbReference type="ARBA" id="ARBA00022741"/>
    </source>
</evidence>
<keyword evidence="8" id="KW-0547">Nucleotide-binding</keyword>
<dbReference type="Gene3D" id="3.30.450.20">
    <property type="entry name" value="PAS domain"/>
    <property type="match status" value="1"/>
</dbReference>
<dbReference type="SUPFAM" id="SSF52172">
    <property type="entry name" value="CheY-like"/>
    <property type="match status" value="1"/>
</dbReference>
<comment type="catalytic activity">
    <reaction evidence="1">
        <text>ATP + protein L-histidine = ADP + protein N-phospho-L-histidine.</text>
        <dbReference type="EC" id="2.7.13.3"/>
    </reaction>
</comment>
<feature type="domain" description="HPt" evidence="23">
    <location>
        <begin position="859"/>
        <end position="955"/>
    </location>
</feature>
<dbReference type="InterPro" id="IPR000014">
    <property type="entry name" value="PAS"/>
</dbReference>
<feature type="transmembrane region" description="Helical" evidence="17">
    <location>
        <begin position="191"/>
        <end position="212"/>
    </location>
</feature>
<evidence type="ECO:0000256" key="10">
    <source>
        <dbReference type="ARBA" id="ARBA00022840"/>
    </source>
</evidence>
<feature type="domain" description="PAC" evidence="21">
    <location>
        <begin position="372"/>
        <end position="424"/>
    </location>
</feature>
<protein>
    <recommendedName>
        <fullName evidence="3">histidine kinase</fullName>
        <ecNumber evidence="3">2.7.13.3</ecNumber>
    </recommendedName>
</protein>
<dbReference type="InterPro" id="IPR035965">
    <property type="entry name" value="PAS-like_dom_sf"/>
</dbReference>
<keyword evidence="5 15" id="KW-0597">Phosphoprotein</keyword>
<gene>
    <name evidence="24" type="ORF">M0G41_07000</name>
</gene>
<evidence type="ECO:0000256" key="13">
    <source>
        <dbReference type="ARBA" id="ARBA00023136"/>
    </source>
</evidence>
<dbReference type="PROSITE" id="PS50109">
    <property type="entry name" value="HIS_KIN"/>
    <property type="match status" value="1"/>
</dbReference>
<evidence type="ECO:0000256" key="7">
    <source>
        <dbReference type="ARBA" id="ARBA00022692"/>
    </source>
</evidence>
<dbReference type="Gene3D" id="3.30.565.10">
    <property type="entry name" value="Histidine kinase-like ATPase, C-terminal domain"/>
    <property type="match status" value="1"/>
</dbReference>
<feature type="domain" description="Response regulatory" evidence="19">
    <location>
        <begin position="700"/>
        <end position="819"/>
    </location>
</feature>
<dbReference type="PROSITE" id="PS50113">
    <property type="entry name" value="PAC"/>
    <property type="match status" value="1"/>
</dbReference>
<dbReference type="NCBIfam" id="TIGR00229">
    <property type="entry name" value="sensory_box"/>
    <property type="match status" value="1"/>
</dbReference>
<dbReference type="InterPro" id="IPR011006">
    <property type="entry name" value="CheY-like_superfamily"/>
</dbReference>
<dbReference type="SMART" id="SM00073">
    <property type="entry name" value="HPT"/>
    <property type="match status" value="1"/>
</dbReference>
<evidence type="ECO:0000256" key="11">
    <source>
        <dbReference type="ARBA" id="ARBA00022989"/>
    </source>
</evidence>
<keyword evidence="16" id="KW-0175">Coiled coil</keyword>
<evidence type="ECO:0000256" key="6">
    <source>
        <dbReference type="ARBA" id="ARBA00022679"/>
    </source>
</evidence>
<evidence type="ECO:0000256" key="15">
    <source>
        <dbReference type="PROSITE-ProRule" id="PRU00169"/>
    </source>
</evidence>
<evidence type="ECO:0000313" key="24">
    <source>
        <dbReference type="EMBL" id="MCK7593413.1"/>
    </source>
</evidence>
<keyword evidence="12" id="KW-0902">Two-component regulatory system</keyword>
<keyword evidence="9" id="KW-0418">Kinase</keyword>
<evidence type="ECO:0000256" key="5">
    <source>
        <dbReference type="ARBA" id="ARBA00022553"/>
    </source>
</evidence>
<dbReference type="InterPro" id="IPR013656">
    <property type="entry name" value="PAS_4"/>
</dbReference>
<dbReference type="InterPro" id="IPR001610">
    <property type="entry name" value="PAC"/>
</dbReference>
<dbReference type="EMBL" id="JALNMH010000005">
    <property type="protein sequence ID" value="MCK7593413.1"/>
    <property type="molecule type" value="Genomic_DNA"/>
</dbReference>
<keyword evidence="7 17" id="KW-0812">Transmembrane</keyword>
<comment type="caution">
    <text evidence="24">The sequence shown here is derived from an EMBL/GenBank/DDBJ whole genome shotgun (WGS) entry which is preliminary data.</text>
</comment>
<dbReference type="InterPro" id="IPR001789">
    <property type="entry name" value="Sig_transdc_resp-reg_receiver"/>
</dbReference>
<evidence type="ECO:0000259" key="23">
    <source>
        <dbReference type="PROSITE" id="PS50894"/>
    </source>
</evidence>
<dbReference type="InterPro" id="IPR005467">
    <property type="entry name" value="His_kinase_dom"/>
</dbReference>
<dbReference type="Gene3D" id="1.10.287.130">
    <property type="match status" value="1"/>
</dbReference>
<comment type="subcellular location">
    <subcellularLocation>
        <location evidence="2">Cell membrane</location>
        <topology evidence="2">Multi-pass membrane protein</topology>
    </subcellularLocation>
</comment>
<dbReference type="SMART" id="SM00091">
    <property type="entry name" value="PAS"/>
    <property type="match status" value="1"/>
</dbReference>
<dbReference type="Gene3D" id="6.10.340.10">
    <property type="match status" value="1"/>
</dbReference>
<dbReference type="Pfam" id="PF02518">
    <property type="entry name" value="HATPase_c"/>
    <property type="match status" value="1"/>
</dbReference>